<dbReference type="Gene3D" id="3.30.300.250">
    <property type="match status" value="1"/>
</dbReference>
<keyword evidence="1" id="KW-0472">Membrane</keyword>
<dbReference type="Proteomes" id="UP000229433">
    <property type="component" value="Unassembled WGS sequence"/>
</dbReference>
<keyword evidence="1" id="KW-0812">Transmembrane</keyword>
<dbReference type="EMBL" id="NQXA01000012">
    <property type="protein sequence ID" value="PHQ28596.1"/>
    <property type="molecule type" value="Genomic_DNA"/>
</dbReference>
<reference evidence="2 3" key="1">
    <citation type="submission" date="2017-08" db="EMBL/GenBank/DDBJ databases">
        <title>The whole genome shortgun sequences of strain Leeuwenhoekiella nanhaiensis G18 from the South China Sea.</title>
        <authorList>
            <person name="Liu Q."/>
        </authorList>
    </citation>
    <scope>NUCLEOTIDE SEQUENCE [LARGE SCALE GENOMIC DNA]</scope>
    <source>
        <strain evidence="2 3">G18</strain>
    </source>
</reference>
<name>A0A2G1VP99_9FLAO</name>
<dbReference type="OrthoDB" id="965642at2"/>
<accession>A0A2G1VP99</accession>
<evidence type="ECO:0000313" key="3">
    <source>
        <dbReference type="Proteomes" id="UP000229433"/>
    </source>
</evidence>
<organism evidence="2 3">
    <name type="scientific">Leeuwenhoekiella nanhaiensis</name>
    <dbReference type="NCBI Taxonomy" id="1655491"/>
    <lineage>
        <taxon>Bacteria</taxon>
        <taxon>Pseudomonadati</taxon>
        <taxon>Bacteroidota</taxon>
        <taxon>Flavobacteriia</taxon>
        <taxon>Flavobacteriales</taxon>
        <taxon>Flavobacteriaceae</taxon>
        <taxon>Leeuwenhoekiella</taxon>
    </lineage>
</organism>
<evidence type="ECO:0000256" key="1">
    <source>
        <dbReference type="SAM" id="Phobius"/>
    </source>
</evidence>
<protein>
    <submittedName>
        <fullName evidence="2">Uncharacterized protein</fullName>
    </submittedName>
</protein>
<evidence type="ECO:0000313" key="2">
    <source>
        <dbReference type="EMBL" id="PHQ28596.1"/>
    </source>
</evidence>
<gene>
    <name evidence="2" type="ORF">CJ305_13880</name>
</gene>
<keyword evidence="3" id="KW-1185">Reference proteome</keyword>
<proteinExistence type="predicted"/>
<keyword evidence="1" id="KW-1133">Transmembrane helix</keyword>
<dbReference type="AlphaFoldDB" id="A0A2G1VP99"/>
<feature type="transmembrane region" description="Helical" evidence="1">
    <location>
        <begin position="7"/>
        <end position="25"/>
    </location>
</feature>
<sequence>MATKKNLAVGIVTSLVVGFLSYYVVRHFVFNENLQEELHEAATQLNAKTPMQLDEETTLDSAAVTGERNFDYYYTLIYKSTEVNKDTVEKYVKPMLVERVKASSEMNSLKEKEVIFTYNYYGYDGLPAVSIEITPKLYNQ</sequence>
<comment type="caution">
    <text evidence="2">The sequence shown here is derived from an EMBL/GenBank/DDBJ whole genome shotgun (WGS) entry which is preliminary data.</text>
</comment>
<dbReference type="RefSeq" id="WP_099646888.1">
    <property type="nucleotide sequence ID" value="NZ_KZ319294.1"/>
</dbReference>